<sequence>RGEDHVEVLRKLFERLRKFKLRLNPAKCVFGAKSGKLLGFMVSSKGIEIDPSKVKAICDLQPPTTTREVRSLMGRLNYVARFICQLSETAKPFFKLLKKNAKIEWNAECQNAFEKIKHYLTHAPVLVPPLPKIPLILYLTIHDESLGAMLAQKRPNDRRECAIYYLSKKFTISEMNYTEVERTCVALIWVLHRLRQYTLHHRILPVTENDPLKYLLEKPALVGKLAKWQILISEFDIQSLGQKSVKGRAIADMLAKSSKGSGASDEDSDAEEQILLVSSDTWTVYFDGAVNLAGSGTGAVLISPDGQHYPVAAKLTFPCTNNIAEYEACILGLQAAVDMKIQKLQVYGDSTLIILQTEAGGLDIEPLRIEILQRPAYCMTVEEELDGQPWYHDILKYLQKGEFPEGSEAADRKHLLKLASKFFTSGDVLYKKSFDSTLLRCVDAKEANRLMKEIHEGECGPHMNGHLLARKIMRLSYYWLTIESDCIQHVRCCHQCQIYGDKINAPPNELHQMSQSWPFSMWGIDVIGPINPKASNGHRSILVAIDYFTKWIEANSYANVTAKNVAKFIRRDIIARYGVPEAIITDNGSNLNNKVVNDLLDEFRVRHLNSSPYPNKNIKKILAKTAENYRDWHERLPYALMAYRTSIRTSTGATPFSLVYGMEAVLPIEVEIPSLRVLSQSKLDEAEWIQQRHEQLNMIDGKRLKAICHGQCYQKRVAKAFNRKVRPRHFEVNDLVLRKVLLIIPDPRGKFTPNYEGPYVIKKILPGGAMVLVEMDGCELSKPVNADA</sequence>
<dbReference type="AlphaFoldDB" id="A0ABD3LW68"/>
<dbReference type="InterPro" id="IPR041577">
    <property type="entry name" value="RT_RNaseH_2"/>
</dbReference>
<feature type="non-terminal residue" evidence="2">
    <location>
        <position position="788"/>
    </location>
</feature>
<dbReference type="InterPro" id="IPR002156">
    <property type="entry name" value="RNaseH_domain"/>
</dbReference>
<dbReference type="Pfam" id="PF13456">
    <property type="entry name" value="RVT_3"/>
    <property type="match status" value="1"/>
</dbReference>
<dbReference type="Gene3D" id="3.30.420.10">
    <property type="entry name" value="Ribonuclease H-like superfamily/Ribonuclease H"/>
    <property type="match status" value="2"/>
</dbReference>
<dbReference type="PANTHER" id="PTHR48475:SF1">
    <property type="entry name" value="RNASE H TYPE-1 DOMAIN-CONTAINING PROTEIN"/>
    <property type="match status" value="1"/>
</dbReference>
<dbReference type="Pfam" id="PF17919">
    <property type="entry name" value="RT_RNaseH_2"/>
    <property type="match status" value="1"/>
</dbReference>
<dbReference type="Proteomes" id="UP001634007">
    <property type="component" value="Unassembled WGS sequence"/>
</dbReference>
<dbReference type="InterPro" id="IPR012337">
    <property type="entry name" value="RNaseH-like_sf"/>
</dbReference>
<dbReference type="InterPro" id="IPR043502">
    <property type="entry name" value="DNA/RNA_pol_sf"/>
</dbReference>
<gene>
    <name evidence="2" type="ORF">ACJRO7_002969</name>
</gene>
<name>A0ABD3LW68_EUCGL</name>
<evidence type="ECO:0000313" key="2">
    <source>
        <dbReference type="EMBL" id="KAL3756018.1"/>
    </source>
</evidence>
<comment type="caution">
    <text evidence="2">The sequence shown here is derived from an EMBL/GenBank/DDBJ whole genome shotgun (WGS) entry which is preliminary data.</text>
</comment>
<evidence type="ECO:0000313" key="3">
    <source>
        <dbReference type="Proteomes" id="UP001634007"/>
    </source>
</evidence>
<dbReference type="Gene3D" id="1.10.340.70">
    <property type="match status" value="1"/>
</dbReference>
<dbReference type="PROSITE" id="PS50994">
    <property type="entry name" value="INTEGRASE"/>
    <property type="match status" value="1"/>
</dbReference>
<dbReference type="Pfam" id="PF17921">
    <property type="entry name" value="Integrase_H2C2"/>
    <property type="match status" value="1"/>
</dbReference>
<reference evidence="2 3" key="1">
    <citation type="submission" date="2024-11" db="EMBL/GenBank/DDBJ databases">
        <title>Chromosome-level genome assembly of Eucalyptus globulus Labill. provides insights into its genome evolution.</title>
        <authorList>
            <person name="Li X."/>
        </authorList>
    </citation>
    <scope>NUCLEOTIDE SEQUENCE [LARGE SCALE GENOMIC DNA]</scope>
    <source>
        <strain evidence="2">CL2024</strain>
        <tissue evidence="2">Fresh tender leaves</tissue>
    </source>
</reference>
<organism evidence="2 3">
    <name type="scientific">Eucalyptus globulus</name>
    <name type="common">Tasmanian blue gum</name>
    <dbReference type="NCBI Taxonomy" id="34317"/>
    <lineage>
        <taxon>Eukaryota</taxon>
        <taxon>Viridiplantae</taxon>
        <taxon>Streptophyta</taxon>
        <taxon>Embryophyta</taxon>
        <taxon>Tracheophyta</taxon>
        <taxon>Spermatophyta</taxon>
        <taxon>Magnoliopsida</taxon>
        <taxon>eudicotyledons</taxon>
        <taxon>Gunneridae</taxon>
        <taxon>Pentapetalae</taxon>
        <taxon>rosids</taxon>
        <taxon>malvids</taxon>
        <taxon>Myrtales</taxon>
        <taxon>Myrtaceae</taxon>
        <taxon>Myrtoideae</taxon>
        <taxon>Eucalypteae</taxon>
        <taxon>Eucalyptus</taxon>
    </lineage>
</organism>
<dbReference type="InterPro" id="IPR036397">
    <property type="entry name" value="RNaseH_sf"/>
</dbReference>
<proteinExistence type="predicted"/>
<dbReference type="FunFam" id="3.30.70.270:FF:000063">
    <property type="entry name" value="Zinc knuckle domaincontaining protein"/>
    <property type="match status" value="1"/>
</dbReference>
<feature type="non-terminal residue" evidence="2">
    <location>
        <position position="1"/>
    </location>
</feature>
<accession>A0ABD3LW68</accession>
<feature type="domain" description="Integrase catalytic" evidence="1">
    <location>
        <begin position="514"/>
        <end position="681"/>
    </location>
</feature>
<evidence type="ECO:0000259" key="1">
    <source>
        <dbReference type="PROSITE" id="PS50994"/>
    </source>
</evidence>
<keyword evidence="3" id="KW-1185">Reference proteome</keyword>
<dbReference type="InterPro" id="IPR001584">
    <property type="entry name" value="Integrase_cat-core"/>
</dbReference>
<dbReference type="SUPFAM" id="SSF53098">
    <property type="entry name" value="Ribonuclease H-like"/>
    <property type="match status" value="2"/>
</dbReference>
<dbReference type="InterPro" id="IPR041588">
    <property type="entry name" value="Integrase_H2C2"/>
</dbReference>
<dbReference type="Pfam" id="PF00665">
    <property type="entry name" value="rve"/>
    <property type="match status" value="1"/>
</dbReference>
<dbReference type="EMBL" id="JBJKBG010000001">
    <property type="protein sequence ID" value="KAL3756018.1"/>
    <property type="molecule type" value="Genomic_DNA"/>
</dbReference>
<dbReference type="PANTHER" id="PTHR48475">
    <property type="entry name" value="RIBONUCLEASE H"/>
    <property type="match status" value="1"/>
</dbReference>
<protein>
    <recommendedName>
        <fullName evidence="1">Integrase catalytic domain-containing protein</fullName>
    </recommendedName>
</protein>
<dbReference type="Gene3D" id="3.30.70.270">
    <property type="match status" value="2"/>
</dbReference>
<dbReference type="CDD" id="cd09279">
    <property type="entry name" value="RNase_HI_like"/>
    <property type="match status" value="1"/>
</dbReference>
<dbReference type="SUPFAM" id="SSF56672">
    <property type="entry name" value="DNA/RNA polymerases"/>
    <property type="match status" value="1"/>
</dbReference>
<dbReference type="InterPro" id="IPR043128">
    <property type="entry name" value="Rev_trsase/Diguanyl_cyclase"/>
</dbReference>